<keyword evidence="2" id="KW-0564">Palmitate</keyword>
<dbReference type="Proteomes" id="UP000199705">
    <property type="component" value="Unassembled WGS sequence"/>
</dbReference>
<dbReference type="RefSeq" id="WP_091162711.1">
    <property type="nucleotide sequence ID" value="NZ_FNCG01000001.1"/>
</dbReference>
<evidence type="ECO:0000256" key="1">
    <source>
        <dbReference type="ARBA" id="ARBA00007613"/>
    </source>
</evidence>
<comment type="subcellular location">
    <subcellularLocation>
        <location evidence="2">Cell membrane</location>
        <topology evidence="2">Lipid-anchor</topology>
    </subcellularLocation>
</comment>
<keyword evidence="2 3" id="KW-0449">Lipoprotein</keyword>
<evidence type="ECO:0000313" key="3">
    <source>
        <dbReference type="EMBL" id="SDF83471.1"/>
    </source>
</evidence>
<accession>A0A1G7PB76</accession>
<dbReference type="PANTHER" id="PTHR30203:SF30">
    <property type="entry name" value="OUTER MEMBRANE PROTEIN-RELATED"/>
    <property type="match status" value="1"/>
</dbReference>
<gene>
    <name evidence="3" type="ORF">SAMN05192573_101501</name>
</gene>
<sequence>MLKKAIFHILYTALLMVIMAGCKSYKPVTGQEVAANLPSSFNNSTDTATIAALPIGQFFADQRLVNLIDTALKANPDLLSALQRVEAARANLRFNASKLLPTINLAANAGVEKYGDYTQNGVGNYDTNFSNNINSDQHIPNPVPNYFLGFQSSWEVDLWGKLNNQKKAAFARFLASQSGYHLVTTALTAQIAGLYYQLLAYDTELGIIKKNIKLQEHALEIVKIQKLGGRATELAVQQFEAQLARTKGLEYTTRQQITETENQLRFLTGSYTGTVTRDTSIMKTKLPLVVGTGVPSQMLLNRPDIRSAELELTAMNADIKAARANFFPTLTLTPYVGYNSFRANLLFDPASFTYGILGGITAPIFNRKAIKAEYERTIAEQKIAVYNYQKSILSGFQEVKNNLSGIENFNRAFEFKQQELQSLNNALSVANDLYLVGRANYLEIITAQRSVLDAELELAGIKRDIFLSSVNLYQAVGGGWR</sequence>
<keyword evidence="4" id="KW-1185">Reference proteome</keyword>
<dbReference type="SUPFAM" id="SSF56954">
    <property type="entry name" value="Outer membrane efflux proteins (OEP)"/>
    <property type="match status" value="1"/>
</dbReference>
<dbReference type="PANTHER" id="PTHR30203">
    <property type="entry name" value="OUTER MEMBRANE CATION EFFLUX PROTEIN"/>
    <property type="match status" value="1"/>
</dbReference>
<keyword evidence="2" id="KW-0812">Transmembrane</keyword>
<dbReference type="STRING" id="551996.SAMN05192573_101501"/>
<dbReference type="EMBL" id="FNCG01000001">
    <property type="protein sequence ID" value="SDF83471.1"/>
    <property type="molecule type" value="Genomic_DNA"/>
</dbReference>
<dbReference type="GO" id="GO:0005886">
    <property type="term" value="C:plasma membrane"/>
    <property type="evidence" value="ECO:0007669"/>
    <property type="project" value="UniProtKB-SubCell"/>
</dbReference>
<proteinExistence type="inferred from homology"/>
<reference evidence="4" key="1">
    <citation type="submission" date="2016-10" db="EMBL/GenBank/DDBJ databases">
        <authorList>
            <person name="Varghese N."/>
            <person name="Submissions S."/>
        </authorList>
    </citation>
    <scope>NUCLEOTIDE SEQUENCE [LARGE SCALE GENOMIC DNA]</scope>
    <source>
        <strain evidence="4">Gh-67</strain>
    </source>
</reference>
<name>A0A1G7PB76_9SPHI</name>
<protein>
    <submittedName>
        <fullName evidence="3">Efflux transporter, outer membrane factor (OMF) lipoprotein, NodT family</fullName>
    </submittedName>
</protein>
<evidence type="ECO:0000256" key="2">
    <source>
        <dbReference type="RuleBase" id="RU362097"/>
    </source>
</evidence>
<dbReference type="PROSITE" id="PS51257">
    <property type="entry name" value="PROKAR_LIPOPROTEIN"/>
    <property type="match status" value="1"/>
</dbReference>
<keyword evidence="2" id="KW-0472">Membrane</keyword>
<dbReference type="AlphaFoldDB" id="A0A1G7PB76"/>
<dbReference type="InterPro" id="IPR003423">
    <property type="entry name" value="OMP_efflux"/>
</dbReference>
<dbReference type="NCBIfam" id="TIGR01845">
    <property type="entry name" value="outer_NodT"/>
    <property type="match status" value="1"/>
</dbReference>
<dbReference type="Gene3D" id="1.20.1600.10">
    <property type="entry name" value="Outer membrane efflux proteins (OEP)"/>
    <property type="match status" value="1"/>
</dbReference>
<dbReference type="Gene3D" id="2.20.200.10">
    <property type="entry name" value="Outer membrane efflux proteins (OEP)"/>
    <property type="match status" value="1"/>
</dbReference>
<dbReference type="InterPro" id="IPR010131">
    <property type="entry name" value="MdtP/NodT-like"/>
</dbReference>
<evidence type="ECO:0000313" key="4">
    <source>
        <dbReference type="Proteomes" id="UP000199705"/>
    </source>
</evidence>
<keyword evidence="2" id="KW-1134">Transmembrane beta strand</keyword>
<dbReference type="Pfam" id="PF02321">
    <property type="entry name" value="OEP"/>
    <property type="match status" value="2"/>
</dbReference>
<organism evidence="3 4">
    <name type="scientific">Mucilaginibacter gossypii</name>
    <dbReference type="NCBI Taxonomy" id="551996"/>
    <lineage>
        <taxon>Bacteria</taxon>
        <taxon>Pseudomonadati</taxon>
        <taxon>Bacteroidota</taxon>
        <taxon>Sphingobacteriia</taxon>
        <taxon>Sphingobacteriales</taxon>
        <taxon>Sphingobacteriaceae</taxon>
        <taxon>Mucilaginibacter</taxon>
    </lineage>
</organism>
<comment type="similarity">
    <text evidence="1 2">Belongs to the outer membrane factor (OMF) (TC 1.B.17) family.</text>
</comment>
<dbReference type="GO" id="GO:0015562">
    <property type="term" value="F:efflux transmembrane transporter activity"/>
    <property type="evidence" value="ECO:0007669"/>
    <property type="project" value="InterPro"/>
</dbReference>